<dbReference type="EC" id="2.7.13.3" evidence="3"/>
<evidence type="ECO:0000256" key="1">
    <source>
        <dbReference type="ARBA" id="ARBA00000085"/>
    </source>
</evidence>
<evidence type="ECO:0000259" key="9">
    <source>
        <dbReference type="PROSITE" id="PS50109"/>
    </source>
</evidence>
<evidence type="ECO:0000313" key="12">
    <source>
        <dbReference type="Proteomes" id="UP000664844"/>
    </source>
</evidence>
<evidence type="ECO:0000256" key="2">
    <source>
        <dbReference type="ARBA" id="ARBA00004370"/>
    </source>
</evidence>
<feature type="transmembrane region" description="Helical" evidence="8">
    <location>
        <begin position="12"/>
        <end position="33"/>
    </location>
</feature>
<dbReference type="SMART" id="SM00387">
    <property type="entry name" value="HATPase_c"/>
    <property type="match status" value="1"/>
</dbReference>
<proteinExistence type="predicted"/>
<dbReference type="Gene3D" id="3.30.450.20">
    <property type="entry name" value="PAS domain"/>
    <property type="match status" value="1"/>
</dbReference>
<dbReference type="Gene3D" id="1.10.287.130">
    <property type="match status" value="1"/>
</dbReference>
<dbReference type="InterPro" id="IPR003660">
    <property type="entry name" value="HAMP_dom"/>
</dbReference>
<evidence type="ECO:0000259" key="10">
    <source>
        <dbReference type="PROSITE" id="PS50885"/>
    </source>
</evidence>
<evidence type="ECO:0000256" key="8">
    <source>
        <dbReference type="SAM" id="Phobius"/>
    </source>
</evidence>
<keyword evidence="7" id="KW-0902">Two-component regulatory system</keyword>
<keyword evidence="5" id="KW-0808">Transferase</keyword>
<organism evidence="11 12">
    <name type="scientific">Phormidium pseudopriestleyi FRX01</name>
    <dbReference type="NCBI Taxonomy" id="1759528"/>
    <lineage>
        <taxon>Bacteria</taxon>
        <taxon>Bacillati</taxon>
        <taxon>Cyanobacteriota</taxon>
        <taxon>Cyanophyceae</taxon>
        <taxon>Oscillatoriophycideae</taxon>
        <taxon>Oscillatoriales</taxon>
        <taxon>Oscillatoriaceae</taxon>
        <taxon>Phormidium</taxon>
    </lineage>
</organism>
<dbReference type="PROSITE" id="PS50885">
    <property type="entry name" value="HAMP"/>
    <property type="match status" value="1"/>
</dbReference>
<dbReference type="RefSeq" id="WP_207086181.1">
    <property type="nucleotide sequence ID" value="NZ_JAFLQW010000013.1"/>
</dbReference>
<dbReference type="InterPro" id="IPR050736">
    <property type="entry name" value="Sensor_HK_Regulatory"/>
</dbReference>
<dbReference type="InterPro" id="IPR036890">
    <property type="entry name" value="HATPase_C_sf"/>
</dbReference>
<dbReference type="CDD" id="cd06225">
    <property type="entry name" value="HAMP"/>
    <property type="match status" value="1"/>
</dbReference>
<comment type="caution">
    <text evidence="11">The sequence shown here is derived from an EMBL/GenBank/DDBJ whole genome shotgun (WGS) entry which is preliminary data.</text>
</comment>
<dbReference type="InterPro" id="IPR036097">
    <property type="entry name" value="HisK_dim/P_sf"/>
</dbReference>
<accession>A0ABS3FKG6</accession>
<keyword evidence="8" id="KW-0812">Transmembrane</keyword>
<dbReference type="InterPro" id="IPR003661">
    <property type="entry name" value="HisK_dim/P_dom"/>
</dbReference>
<dbReference type="InterPro" id="IPR005467">
    <property type="entry name" value="His_kinase_dom"/>
</dbReference>
<keyword evidence="8" id="KW-0472">Membrane</keyword>
<keyword evidence="12" id="KW-1185">Reference proteome</keyword>
<dbReference type="Gene3D" id="6.10.340.10">
    <property type="match status" value="1"/>
</dbReference>
<reference evidence="11 12" key="1">
    <citation type="submission" date="2021-03" db="EMBL/GenBank/DDBJ databases">
        <title>Metabolic Capacity of the Antarctic Cyanobacterium Phormidium pseudopriestleyi that Sustains Oxygenic Photosynthesis in the Presence of Hydrogen Sulfide.</title>
        <authorList>
            <person name="Lumian J.E."/>
            <person name="Jungblut A.D."/>
            <person name="Dillon M.L."/>
            <person name="Hawes I."/>
            <person name="Doran P.T."/>
            <person name="Mackey T.J."/>
            <person name="Dick G.J."/>
            <person name="Grettenberger C.L."/>
            <person name="Sumner D.Y."/>
        </authorList>
    </citation>
    <scope>NUCLEOTIDE SEQUENCE [LARGE SCALE GENOMIC DNA]</scope>
    <source>
        <strain evidence="11 12">FRX01</strain>
    </source>
</reference>
<dbReference type="PANTHER" id="PTHR43711">
    <property type="entry name" value="TWO-COMPONENT HISTIDINE KINASE"/>
    <property type="match status" value="1"/>
</dbReference>
<dbReference type="GO" id="GO:0016301">
    <property type="term" value="F:kinase activity"/>
    <property type="evidence" value="ECO:0007669"/>
    <property type="project" value="UniProtKB-KW"/>
</dbReference>
<dbReference type="PANTHER" id="PTHR43711:SF1">
    <property type="entry name" value="HISTIDINE KINASE 1"/>
    <property type="match status" value="1"/>
</dbReference>
<dbReference type="PROSITE" id="PS50109">
    <property type="entry name" value="HIS_KIN"/>
    <property type="match status" value="1"/>
</dbReference>
<dbReference type="PRINTS" id="PR00344">
    <property type="entry name" value="BCTRLSENSOR"/>
</dbReference>
<evidence type="ECO:0000313" key="11">
    <source>
        <dbReference type="EMBL" id="MBO0347601.1"/>
    </source>
</evidence>
<keyword evidence="4" id="KW-0597">Phosphoprotein</keyword>
<sequence>MVKSGQSSFRRILLSRILLLSVPVLLLGEYVTYRKARSSLLETARQNLTESAVRKGDSINASVVSLQANLLTASESVVLHSGPAQAVQNYIEQLAQRLPTKVQCVQLTDVQTTEIIASTCGNQPLSPQMLQMWQQQGSFVPGTGSEVHIKTVLSETPSGESAPVVSKNDPSYFDQLKLVLSAPVYLDQNNPLAVNNSGIPDYALTIRSTLGQRASDRLIEPGSLTGYTVVIDQDGTILEHGNDINRVGRNIQDELDAKRLESIIRNALQDRQDFFHLFNFDQAGIELLSGYTAIPSPLSTGEERKWVILAVTPLDNALAGLKEIQNVLFTLILGLLAANLLATLYLTRDLALPIEKLQDYAMNIQCRATTERVPHNFNIREFNQLAESLDSMVERLKAWAEELEIAWKEAKTANQLKNEFLATISHELRTPLNAILGCIRLVRDDCCDNREEEVEFLQRADDAAIHLLNIINDILDISKIEAGTLSVVMEQVDVKRLIKEAIDLQQSAIQQKGLQLEFQEDSQSITVEADPAKLKQALLNLMGNAIKFTDTGRITISTRIEGLSEGQSFNKANSGNGSLQPHLVISVQDTGIGIAPDQQQKLFQPFVMVDGSRTRPKGGTGLGLAISRNLIELMGGIIRLDSKGIGQGTTVEVVLPILNSTPFIPVALESKTPKEQNR</sequence>
<evidence type="ECO:0000256" key="7">
    <source>
        <dbReference type="ARBA" id="ARBA00023012"/>
    </source>
</evidence>
<name>A0ABS3FKG6_9CYAN</name>
<gene>
    <name evidence="11" type="ORF">J0895_00445</name>
</gene>
<dbReference type="SUPFAM" id="SSF47384">
    <property type="entry name" value="Homodimeric domain of signal transducing histidine kinase"/>
    <property type="match status" value="1"/>
</dbReference>
<dbReference type="Proteomes" id="UP000664844">
    <property type="component" value="Unassembled WGS sequence"/>
</dbReference>
<dbReference type="InterPro" id="IPR004358">
    <property type="entry name" value="Sig_transdc_His_kin-like_C"/>
</dbReference>
<keyword evidence="6 11" id="KW-0418">Kinase</keyword>
<feature type="domain" description="HAMP" evidence="10">
    <location>
        <begin position="348"/>
        <end position="401"/>
    </location>
</feature>
<protein>
    <recommendedName>
        <fullName evidence="3">histidine kinase</fullName>
        <ecNumber evidence="3">2.7.13.3</ecNumber>
    </recommendedName>
</protein>
<dbReference type="CDD" id="cd16922">
    <property type="entry name" value="HATPase_EvgS-ArcB-TorS-like"/>
    <property type="match status" value="1"/>
</dbReference>
<dbReference type="CDD" id="cd00082">
    <property type="entry name" value="HisKA"/>
    <property type="match status" value="1"/>
</dbReference>
<evidence type="ECO:0000256" key="6">
    <source>
        <dbReference type="ARBA" id="ARBA00022777"/>
    </source>
</evidence>
<comment type="catalytic activity">
    <reaction evidence="1">
        <text>ATP + protein L-histidine = ADP + protein N-phospho-L-histidine.</text>
        <dbReference type="EC" id="2.7.13.3"/>
    </reaction>
</comment>
<evidence type="ECO:0000256" key="3">
    <source>
        <dbReference type="ARBA" id="ARBA00012438"/>
    </source>
</evidence>
<dbReference type="SUPFAM" id="SSF55874">
    <property type="entry name" value="ATPase domain of HSP90 chaperone/DNA topoisomerase II/histidine kinase"/>
    <property type="match status" value="1"/>
</dbReference>
<keyword evidence="8" id="KW-1133">Transmembrane helix</keyword>
<dbReference type="InterPro" id="IPR003594">
    <property type="entry name" value="HATPase_dom"/>
</dbReference>
<dbReference type="SMART" id="SM00388">
    <property type="entry name" value="HisKA"/>
    <property type="match status" value="1"/>
</dbReference>
<dbReference type="Gene3D" id="3.30.565.10">
    <property type="entry name" value="Histidine kinase-like ATPase, C-terminal domain"/>
    <property type="match status" value="1"/>
</dbReference>
<dbReference type="EMBL" id="JAFLQW010000013">
    <property type="protein sequence ID" value="MBO0347601.1"/>
    <property type="molecule type" value="Genomic_DNA"/>
</dbReference>
<feature type="domain" description="Histidine kinase" evidence="9">
    <location>
        <begin position="423"/>
        <end position="659"/>
    </location>
</feature>
<dbReference type="Pfam" id="PF00512">
    <property type="entry name" value="HisKA"/>
    <property type="match status" value="1"/>
</dbReference>
<evidence type="ECO:0000256" key="5">
    <source>
        <dbReference type="ARBA" id="ARBA00022679"/>
    </source>
</evidence>
<evidence type="ECO:0000256" key="4">
    <source>
        <dbReference type="ARBA" id="ARBA00022553"/>
    </source>
</evidence>
<comment type="subcellular location">
    <subcellularLocation>
        <location evidence="2">Membrane</location>
    </subcellularLocation>
</comment>
<dbReference type="Pfam" id="PF02518">
    <property type="entry name" value="HATPase_c"/>
    <property type="match status" value="1"/>
</dbReference>